<dbReference type="GO" id="GO:0008270">
    <property type="term" value="F:zinc ion binding"/>
    <property type="evidence" value="ECO:0007669"/>
    <property type="project" value="UniProtKB-KW"/>
</dbReference>
<dbReference type="Pfam" id="PF00642">
    <property type="entry name" value="zf-CCCH"/>
    <property type="match status" value="1"/>
</dbReference>
<dbReference type="InterPro" id="IPR036855">
    <property type="entry name" value="Znf_CCCH_sf"/>
</dbReference>
<evidence type="ECO:0000256" key="4">
    <source>
        <dbReference type="PROSITE-ProRule" id="PRU00723"/>
    </source>
</evidence>
<proteinExistence type="predicted"/>
<reference evidence="7" key="1">
    <citation type="submission" date="2021-01" db="EMBL/GenBank/DDBJ databases">
        <authorList>
            <person name="Corre E."/>
            <person name="Pelletier E."/>
            <person name="Niang G."/>
            <person name="Scheremetjew M."/>
            <person name="Finn R."/>
            <person name="Kale V."/>
            <person name="Holt S."/>
            <person name="Cochrane G."/>
            <person name="Meng A."/>
            <person name="Brown T."/>
            <person name="Cohen L."/>
        </authorList>
    </citation>
    <scope>NUCLEOTIDE SEQUENCE</scope>
    <source>
        <strain evidence="7">OF101</strain>
    </source>
</reference>
<dbReference type="SUPFAM" id="SSF90229">
    <property type="entry name" value="CCCH zinc finger"/>
    <property type="match status" value="1"/>
</dbReference>
<dbReference type="EMBL" id="HBGE01115293">
    <property type="protein sequence ID" value="CAD9192037.1"/>
    <property type="molecule type" value="Transcribed_RNA"/>
</dbReference>
<feature type="zinc finger region" description="C3H1-type" evidence="4">
    <location>
        <begin position="57"/>
        <end position="84"/>
    </location>
</feature>
<evidence type="ECO:0000256" key="1">
    <source>
        <dbReference type="ARBA" id="ARBA00022723"/>
    </source>
</evidence>
<feature type="region of interest" description="Disordered" evidence="5">
    <location>
        <begin position="84"/>
        <end position="111"/>
    </location>
</feature>
<evidence type="ECO:0000256" key="5">
    <source>
        <dbReference type="SAM" id="MobiDB-lite"/>
    </source>
</evidence>
<gene>
    <name evidence="7" type="ORF">ACAT0790_LOCUS68812</name>
</gene>
<dbReference type="AlphaFoldDB" id="A0A7S1SEF9"/>
<dbReference type="InterPro" id="IPR000571">
    <property type="entry name" value="Znf_CCCH"/>
</dbReference>
<dbReference type="PROSITE" id="PS50103">
    <property type="entry name" value="ZF_C3H1"/>
    <property type="match status" value="1"/>
</dbReference>
<evidence type="ECO:0000256" key="3">
    <source>
        <dbReference type="ARBA" id="ARBA00022833"/>
    </source>
</evidence>
<evidence type="ECO:0000259" key="6">
    <source>
        <dbReference type="PROSITE" id="PS50103"/>
    </source>
</evidence>
<sequence length="111" mass="12138">MAFTFGRAINIHWKHGINALPEELQDEGGRISIIVWGWASCAVDEENGEAEPEVRPESFSRPCLQYQGGKCTYGERCKFVHQAALEGDREGNPESGPEGRPGGAPREASLP</sequence>
<keyword evidence="1 4" id="KW-0479">Metal-binding</keyword>
<protein>
    <recommendedName>
        <fullName evidence="6">C3H1-type domain-containing protein</fullName>
    </recommendedName>
</protein>
<keyword evidence="2 4" id="KW-0863">Zinc-finger</keyword>
<name>A0A7S1SEF9_ALECA</name>
<feature type="compositionally biased region" description="Low complexity" evidence="5">
    <location>
        <begin position="93"/>
        <end position="111"/>
    </location>
</feature>
<accession>A0A7S1SEF9</accession>
<feature type="domain" description="C3H1-type" evidence="6">
    <location>
        <begin position="57"/>
        <end position="84"/>
    </location>
</feature>
<evidence type="ECO:0000256" key="2">
    <source>
        <dbReference type="ARBA" id="ARBA00022771"/>
    </source>
</evidence>
<evidence type="ECO:0000313" key="7">
    <source>
        <dbReference type="EMBL" id="CAD9192037.1"/>
    </source>
</evidence>
<organism evidence="7">
    <name type="scientific">Alexandrium catenella</name>
    <name type="common">Red tide dinoflagellate</name>
    <name type="synonym">Gonyaulax catenella</name>
    <dbReference type="NCBI Taxonomy" id="2925"/>
    <lineage>
        <taxon>Eukaryota</taxon>
        <taxon>Sar</taxon>
        <taxon>Alveolata</taxon>
        <taxon>Dinophyceae</taxon>
        <taxon>Gonyaulacales</taxon>
        <taxon>Pyrocystaceae</taxon>
        <taxon>Alexandrium</taxon>
    </lineage>
</organism>
<dbReference type="Gene3D" id="4.10.1000.10">
    <property type="entry name" value="Zinc finger, CCCH-type"/>
    <property type="match status" value="1"/>
</dbReference>
<keyword evidence="3 4" id="KW-0862">Zinc</keyword>